<reference evidence="3 4" key="1">
    <citation type="submission" date="2020-05" db="EMBL/GenBank/DDBJ databases">
        <title>Genome sequence of Kribbella sandramycini ATCC 39419.</title>
        <authorList>
            <person name="Maclea K.S."/>
            <person name="Fair J.L."/>
        </authorList>
    </citation>
    <scope>NUCLEOTIDE SEQUENCE [LARGE SCALE GENOMIC DNA]</scope>
    <source>
        <strain evidence="3 4">ATCC 39419</strain>
    </source>
</reference>
<dbReference type="PANTHER" id="PTHR43708:SF8">
    <property type="entry name" value="OXIDOREDUCTASE"/>
    <property type="match status" value="1"/>
</dbReference>
<dbReference type="Proteomes" id="UP000534306">
    <property type="component" value="Unassembled WGS sequence"/>
</dbReference>
<sequence>MVFRVGLVGTESSHADGIVGYLRSRPEAARVVAVVGPADERNRGLAGDGVVVASAGELLGMVDAVIVTSRDGAAHRQLAVPFLAAGVPVWVDKPLATRVVDAEAMMAAARRGGTTVTSYSALRWLPDAEGFGRGPAVTVSGPADPGSVYGGIFFYGIHVADLAQRLAPGEPGPVAVTHEDGAIVARYECGGVAVTLRFVAEGPFEVEVAGWGRREIRLDADYVVPGVQVFLEMLASGVAPLEDATMLAPIRVLEQVRAQLAGLRAG</sequence>
<evidence type="ECO:0000313" key="5">
    <source>
        <dbReference type="Proteomes" id="UP000553957"/>
    </source>
</evidence>
<dbReference type="PANTHER" id="PTHR43708">
    <property type="entry name" value="CONSERVED EXPRESSED OXIDOREDUCTASE (EUROFUNG)"/>
    <property type="match status" value="1"/>
</dbReference>
<dbReference type="Proteomes" id="UP000553957">
    <property type="component" value="Unassembled WGS sequence"/>
</dbReference>
<evidence type="ECO:0000313" key="4">
    <source>
        <dbReference type="Proteomes" id="UP000534306"/>
    </source>
</evidence>
<accession>A0A7Y4KW88</accession>
<dbReference type="AlphaFoldDB" id="A0A7Y4KW88"/>
<dbReference type="InterPro" id="IPR000683">
    <property type="entry name" value="Gfo/Idh/MocA-like_OxRdtase_N"/>
</dbReference>
<dbReference type="Gene3D" id="3.40.50.720">
    <property type="entry name" value="NAD(P)-binding Rossmann-like Domain"/>
    <property type="match status" value="1"/>
</dbReference>
<proteinExistence type="predicted"/>
<organism evidence="3 4">
    <name type="scientific">Kribbella sandramycini</name>
    <dbReference type="NCBI Taxonomy" id="60450"/>
    <lineage>
        <taxon>Bacteria</taxon>
        <taxon>Bacillati</taxon>
        <taxon>Actinomycetota</taxon>
        <taxon>Actinomycetes</taxon>
        <taxon>Propionibacteriales</taxon>
        <taxon>Kribbellaceae</taxon>
        <taxon>Kribbella</taxon>
    </lineage>
</organism>
<dbReference type="InterPro" id="IPR036291">
    <property type="entry name" value="NAD(P)-bd_dom_sf"/>
</dbReference>
<reference evidence="2 5" key="2">
    <citation type="submission" date="2020-08" db="EMBL/GenBank/DDBJ databases">
        <title>Sequencing the genomes of 1000 actinobacteria strains.</title>
        <authorList>
            <person name="Klenk H.-P."/>
        </authorList>
    </citation>
    <scope>NUCLEOTIDE SEQUENCE [LARGE SCALE GENOMIC DNA]</scope>
    <source>
        <strain evidence="2 5">DSM 15626</strain>
    </source>
</reference>
<dbReference type="EMBL" id="JACHKF010000001">
    <property type="protein sequence ID" value="MBB6567564.1"/>
    <property type="molecule type" value="Genomic_DNA"/>
</dbReference>
<evidence type="ECO:0000313" key="3">
    <source>
        <dbReference type="EMBL" id="NOL39832.1"/>
    </source>
</evidence>
<dbReference type="GO" id="GO:0000166">
    <property type="term" value="F:nucleotide binding"/>
    <property type="evidence" value="ECO:0007669"/>
    <property type="project" value="InterPro"/>
</dbReference>
<evidence type="ECO:0000259" key="1">
    <source>
        <dbReference type="Pfam" id="PF01408"/>
    </source>
</evidence>
<keyword evidence="4" id="KW-1185">Reference proteome</keyword>
<dbReference type="EMBL" id="JABJRC010000001">
    <property type="protein sequence ID" value="NOL39832.1"/>
    <property type="molecule type" value="Genomic_DNA"/>
</dbReference>
<feature type="domain" description="Gfo/Idh/MocA-like oxidoreductase N-terminal" evidence="1">
    <location>
        <begin position="3"/>
        <end position="117"/>
    </location>
</feature>
<name>A0A7Y4KW88_9ACTN</name>
<comment type="caution">
    <text evidence="3">The sequence shown here is derived from an EMBL/GenBank/DDBJ whole genome shotgun (WGS) entry which is preliminary data.</text>
</comment>
<evidence type="ECO:0000313" key="2">
    <source>
        <dbReference type="EMBL" id="MBB6567564.1"/>
    </source>
</evidence>
<dbReference type="Pfam" id="PF01408">
    <property type="entry name" value="GFO_IDH_MocA"/>
    <property type="match status" value="1"/>
</dbReference>
<gene>
    <name evidence="2" type="ORF">HNR71_003201</name>
    <name evidence="3" type="ORF">HPO96_06210</name>
</gene>
<dbReference type="InterPro" id="IPR051317">
    <property type="entry name" value="Gfo/Idh/MocA_oxidoreduct"/>
</dbReference>
<dbReference type="SUPFAM" id="SSF51735">
    <property type="entry name" value="NAD(P)-binding Rossmann-fold domains"/>
    <property type="match status" value="1"/>
</dbReference>
<protein>
    <submittedName>
        <fullName evidence="3">Gfo/Idh/MocA family oxidoreductase</fullName>
    </submittedName>
</protein>
<dbReference type="RefSeq" id="WP_171671732.1">
    <property type="nucleotide sequence ID" value="NZ_BAAAGT010000003.1"/>
</dbReference>